<dbReference type="AlphaFoldDB" id="A0A1B1MYC6"/>
<dbReference type="RefSeq" id="WP_418303202.1">
    <property type="nucleotide sequence ID" value="NZ_CP014167.1"/>
</dbReference>
<feature type="domain" description="MalT-like winged helix" evidence="1">
    <location>
        <begin position="3"/>
        <end position="53"/>
    </location>
</feature>
<keyword evidence="3" id="KW-1185">Reference proteome</keyword>
<dbReference type="KEGG" id="pyg:AWM70_05910"/>
<evidence type="ECO:0000313" key="3">
    <source>
        <dbReference type="Proteomes" id="UP000092573"/>
    </source>
</evidence>
<name>A0A1B1MYC6_9BACL</name>
<evidence type="ECO:0000313" key="2">
    <source>
        <dbReference type="EMBL" id="ANS74173.1"/>
    </source>
</evidence>
<sequence>MRITGQPGSRQLLETVQQMNLFLVPLDEQGRWFRYHHLFARFLQDRLVHENPEGAVQLRLKAARAFADHGLMDEAIDQALAGRAYVLAEKYLEQHFPAALELGELSTLLGCMERIPEEHKTSLELALYHAFVLVLTEGLRQAGDLLEQLERTCRKLEEPSRREELLSGVLFVRSNLMFMDGDLQKWLSFSESIIEHLVPRNPLYFGFDYNRREPLVRKTSMGMKGMLSKTTETVGTRFTGVLEARGWHDSLINLLVWNGLASLSAGAAGKAVSAAEQAGGSQASSQPIGDFRQRQTCLQPGISIFDAGSSAWQTAQGEGRASTA</sequence>
<organism evidence="2 3">
    <name type="scientific">Paenibacillus yonginensis</name>
    <dbReference type="NCBI Taxonomy" id="1462996"/>
    <lineage>
        <taxon>Bacteria</taxon>
        <taxon>Bacillati</taxon>
        <taxon>Bacillota</taxon>
        <taxon>Bacilli</taxon>
        <taxon>Bacillales</taxon>
        <taxon>Paenibacillaceae</taxon>
        <taxon>Paenibacillus</taxon>
    </lineage>
</organism>
<dbReference type="Proteomes" id="UP000092573">
    <property type="component" value="Chromosome"/>
</dbReference>
<proteinExistence type="predicted"/>
<dbReference type="EMBL" id="CP014167">
    <property type="protein sequence ID" value="ANS74173.1"/>
    <property type="molecule type" value="Genomic_DNA"/>
</dbReference>
<accession>A0A1B1MYC6</accession>
<dbReference type="Pfam" id="PF25873">
    <property type="entry name" value="WHD_MalT"/>
    <property type="match status" value="1"/>
</dbReference>
<dbReference type="STRING" id="1462996.AWM70_05910"/>
<reference evidence="2 3" key="1">
    <citation type="submission" date="2016-01" db="EMBL/GenBank/DDBJ databases">
        <title>Complete Genome Sequence of Paenibacillus yonginensis DCY84, a novel Plant Growth-Promoting Bacteria with Elicitation of Induced Systemic Resistance.</title>
        <authorList>
            <person name="Kim Y.J."/>
            <person name="Yang D.C."/>
            <person name="Sukweenadhi J."/>
        </authorList>
    </citation>
    <scope>NUCLEOTIDE SEQUENCE [LARGE SCALE GENOMIC DNA]</scope>
    <source>
        <strain evidence="2 3">DCY84</strain>
    </source>
</reference>
<gene>
    <name evidence="2" type="ORF">AWM70_05910</name>
</gene>
<dbReference type="InterPro" id="IPR059106">
    <property type="entry name" value="WHD_MalT"/>
</dbReference>
<evidence type="ECO:0000259" key="1">
    <source>
        <dbReference type="Pfam" id="PF25873"/>
    </source>
</evidence>
<protein>
    <recommendedName>
        <fullName evidence="1">MalT-like winged helix domain-containing protein</fullName>
    </recommendedName>
</protein>